<dbReference type="GO" id="GO:0005737">
    <property type="term" value="C:cytoplasm"/>
    <property type="evidence" value="ECO:0007669"/>
    <property type="project" value="TreeGrafter"/>
</dbReference>
<dbReference type="OrthoDB" id="413582at2759"/>
<protein>
    <recommendedName>
        <fullName evidence="2">cyclin-dependent kinase</fullName>
        <ecNumber evidence="2">2.7.11.22</ecNumber>
    </recommendedName>
</protein>
<dbReference type="InterPro" id="IPR008271">
    <property type="entry name" value="Ser/Thr_kinase_AS"/>
</dbReference>
<evidence type="ECO:0000256" key="3">
    <source>
        <dbReference type="ARBA" id="ARBA00022741"/>
    </source>
</evidence>
<keyword evidence="4" id="KW-0067">ATP-binding</keyword>
<evidence type="ECO:0000313" key="8">
    <source>
        <dbReference type="EMBL" id="QDS78016.1"/>
    </source>
</evidence>
<feature type="domain" description="Protein kinase" evidence="7">
    <location>
        <begin position="100"/>
        <end position="399"/>
    </location>
</feature>
<dbReference type="PROSITE" id="PS00108">
    <property type="entry name" value="PROTEIN_KINASE_ST"/>
    <property type="match status" value="1"/>
</dbReference>
<evidence type="ECO:0000256" key="1">
    <source>
        <dbReference type="ARBA" id="ARBA00006485"/>
    </source>
</evidence>
<dbReference type="GO" id="GO:0004693">
    <property type="term" value="F:cyclin-dependent protein serine/threonine kinase activity"/>
    <property type="evidence" value="ECO:0007669"/>
    <property type="project" value="UniProtKB-EC"/>
</dbReference>
<dbReference type="SMART" id="SM00220">
    <property type="entry name" value="S_TKc"/>
    <property type="match status" value="1"/>
</dbReference>
<sequence>MWVPPRPGRVEAGANGLENRTAEYKTSYPDATATEASQQSRSLESAIFARATEILDYHHQCNLLIDDFKSKNDSQPSNVAIASEEVQQGESKGSRSIGRYQNALHFKDGLYSDVYKTKAPQDNPESFLGNPGSTVALKVTYLSGMEPPHNSQREVRILKKMACPNIIPLLESFREPGFSHLVLVFPFMPYDLDMILRQGYLVKANKNTYLTDLFSALKYIHAQGLIHRDVKPSNILMKSLSGPAYLADFGIAWSPDDPASEPANEKITDVGTTSYRPPEVLFGKKTYDQSLDMWAAGCVAAQVVTSSSEPLFEAGDLGSDLKLIQSIFQKLGTPNGKTWPDSASCPDWGKVEWVDYPSRLWSEILPVASDLARDLIKKLVQYESGARLSADQVLEHPYLVSS</sequence>
<evidence type="ECO:0000256" key="4">
    <source>
        <dbReference type="ARBA" id="ARBA00022840"/>
    </source>
</evidence>
<keyword evidence="9" id="KW-1185">Reference proteome</keyword>
<dbReference type="EC" id="2.7.11.22" evidence="2"/>
<name>A0A517LQY4_9PEZI</name>
<evidence type="ECO:0000256" key="5">
    <source>
        <dbReference type="ARBA" id="ARBA00047811"/>
    </source>
</evidence>
<dbReference type="Gene3D" id="1.10.510.10">
    <property type="entry name" value="Transferase(Phosphotransferase) domain 1"/>
    <property type="match status" value="1"/>
</dbReference>
<comment type="catalytic activity">
    <reaction evidence="6">
        <text>L-seryl-[protein] + ATP = O-phospho-L-seryl-[protein] + ADP + H(+)</text>
        <dbReference type="Rhea" id="RHEA:17989"/>
        <dbReference type="Rhea" id="RHEA-COMP:9863"/>
        <dbReference type="Rhea" id="RHEA-COMP:11604"/>
        <dbReference type="ChEBI" id="CHEBI:15378"/>
        <dbReference type="ChEBI" id="CHEBI:29999"/>
        <dbReference type="ChEBI" id="CHEBI:30616"/>
        <dbReference type="ChEBI" id="CHEBI:83421"/>
        <dbReference type="ChEBI" id="CHEBI:456216"/>
        <dbReference type="EC" id="2.7.11.22"/>
    </reaction>
</comment>
<dbReference type="STRING" id="50376.A0A517LQY4"/>
<dbReference type="GO" id="GO:0000082">
    <property type="term" value="P:G1/S transition of mitotic cell cycle"/>
    <property type="evidence" value="ECO:0007669"/>
    <property type="project" value="TreeGrafter"/>
</dbReference>
<proteinExistence type="inferred from homology"/>
<dbReference type="GO" id="GO:0010389">
    <property type="term" value="P:regulation of G2/M transition of mitotic cell cycle"/>
    <property type="evidence" value="ECO:0007669"/>
    <property type="project" value="TreeGrafter"/>
</dbReference>
<dbReference type="PANTHER" id="PTHR24056">
    <property type="entry name" value="CELL DIVISION PROTEIN KINASE"/>
    <property type="match status" value="1"/>
</dbReference>
<dbReference type="Gene3D" id="3.30.200.20">
    <property type="entry name" value="Phosphorylase Kinase, domain 1"/>
    <property type="match status" value="1"/>
</dbReference>
<keyword evidence="3" id="KW-0547">Nucleotide-binding</keyword>
<dbReference type="PROSITE" id="PS50011">
    <property type="entry name" value="PROTEIN_KINASE_DOM"/>
    <property type="match status" value="1"/>
</dbReference>
<comment type="catalytic activity">
    <reaction evidence="5">
        <text>L-threonyl-[protein] + ATP = O-phospho-L-threonyl-[protein] + ADP + H(+)</text>
        <dbReference type="Rhea" id="RHEA:46608"/>
        <dbReference type="Rhea" id="RHEA-COMP:11060"/>
        <dbReference type="Rhea" id="RHEA-COMP:11605"/>
        <dbReference type="ChEBI" id="CHEBI:15378"/>
        <dbReference type="ChEBI" id="CHEBI:30013"/>
        <dbReference type="ChEBI" id="CHEBI:30616"/>
        <dbReference type="ChEBI" id="CHEBI:61977"/>
        <dbReference type="ChEBI" id="CHEBI:456216"/>
        <dbReference type="EC" id="2.7.11.22"/>
    </reaction>
</comment>
<dbReference type="GO" id="GO:0007165">
    <property type="term" value="P:signal transduction"/>
    <property type="evidence" value="ECO:0007669"/>
    <property type="project" value="TreeGrafter"/>
</dbReference>
<dbReference type="InterPro" id="IPR011009">
    <property type="entry name" value="Kinase-like_dom_sf"/>
</dbReference>
<dbReference type="PANTHER" id="PTHR24056:SF576">
    <property type="entry name" value="SERINE_THREONINE-PROTEIN KINASE CSK1"/>
    <property type="match status" value="1"/>
</dbReference>
<organism evidence="8 9">
    <name type="scientific">Venturia effusa</name>
    <dbReference type="NCBI Taxonomy" id="50376"/>
    <lineage>
        <taxon>Eukaryota</taxon>
        <taxon>Fungi</taxon>
        <taxon>Dikarya</taxon>
        <taxon>Ascomycota</taxon>
        <taxon>Pezizomycotina</taxon>
        <taxon>Dothideomycetes</taxon>
        <taxon>Pleosporomycetidae</taxon>
        <taxon>Venturiales</taxon>
        <taxon>Venturiaceae</taxon>
        <taxon>Venturia</taxon>
    </lineage>
</organism>
<dbReference type="GO" id="GO:0010468">
    <property type="term" value="P:regulation of gene expression"/>
    <property type="evidence" value="ECO:0007669"/>
    <property type="project" value="TreeGrafter"/>
</dbReference>
<dbReference type="GO" id="GO:0030332">
    <property type="term" value="F:cyclin binding"/>
    <property type="evidence" value="ECO:0007669"/>
    <property type="project" value="TreeGrafter"/>
</dbReference>
<evidence type="ECO:0000256" key="2">
    <source>
        <dbReference type="ARBA" id="ARBA00012425"/>
    </source>
</evidence>
<evidence type="ECO:0000256" key="6">
    <source>
        <dbReference type="ARBA" id="ARBA00048367"/>
    </source>
</evidence>
<evidence type="ECO:0000313" key="9">
    <source>
        <dbReference type="Proteomes" id="UP000316270"/>
    </source>
</evidence>
<dbReference type="InterPro" id="IPR050108">
    <property type="entry name" value="CDK"/>
</dbReference>
<dbReference type="GO" id="GO:0000307">
    <property type="term" value="C:cyclin-dependent protein kinase holoenzyme complex"/>
    <property type="evidence" value="ECO:0007669"/>
    <property type="project" value="TreeGrafter"/>
</dbReference>
<dbReference type="SUPFAM" id="SSF56112">
    <property type="entry name" value="Protein kinase-like (PK-like)"/>
    <property type="match status" value="1"/>
</dbReference>
<comment type="similarity">
    <text evidence="1">Belongs to the protein kinase superfamily. CMGC Ser/Thr protein kinase family. CDC2/CDKX subfamily.</text>
</comment>
<dbReference type="Proteomes" id="UP000316270">
    <property type="component" value="Chromosome 19"/>
</dbReference>
<dbReference type="EMBL" id="CP042203">
    <property type="protein sequence ID" value="QDS78016.1"/>
    <property type="molecule type" value="Genomic_DNA"/>
</dbReference>
<evidence type="ECO:0000259" key="7">
    <source>
        <dbReference type="PROSITE" id="PS50011"/>
    </source>
</evidence>
<dbReference type="Pfam" id="PF00069">
    <property type="entry name" value="Pkinase"/>
    <property type="match status" value="1"/>
</dbReference>
<reference evidence="8 9" key="1">
    <citation type="submission" date="2019-07" db="EMBL/GenBank/DDBJ databases">
        <title>Finished genome of Venturia effusa.</title>
        <authorList>
            <person name="Young C.A."/>
            <person name="Cox M.P."/>
            <person name="Ganley A.R.D."/>
            <person name="David W.J."/>
        </authorList>
    </citation>
    <scope>NUCLEOTIDE SEQUENCE [LARGE SCALE GENOMIC DNA]</scope>
    <source>
        <strain evidence="9">albino</strain>
    </source>
</reference>
<dbReference type="InterPro" id="IPR000719">
    <property type="entry name" value="Prot_kinase_dom"/>
</dbReference>
<dbReference type="GO" id="GO:0005524">
    <property type="term" value="F:ATP binding"/>
    <property type="evidence" value="ECO:0007669"/>
    <property type="project" value="UniProtKB-KW"/>
</dbReference>
<dbReference type="GO" id="GO:0005634">
    <property type="term" value="C:nucleus"/>
    <property type="evidence" value="ECO:0007669"/>
    <property type="project" value="TreeGrafter"/>
</dbReference>
<dbReference type="AlphaFoldDB" id="A0A517LQY4"/>
<gene>
    <name evidence="8" type="ORF">FKW77_002768</name>
</gene>
<accession>A0A517LQY4</accession>